<dbReference type="STRING" id="100787.A0A0G4N4E0"/>
<proteinExistence type="predicted"/>
<evidence type="ECO:0000313" key="4">
    <source>
        <dbReference type="Proteomes" id="UP000044602"/>
    </source>
</evidence>
<dbReference type="GO" id="GO:0046513">
    <property type="term" value="P:ceramide biosynthetic process"/>
    <property type="evidence" value="ECO:0007669"/>
    <property type="project" value="TreeGrafter"/>
</dbReference>
<feature type="transmembrane region" description="Helical" evidence="1">
    <location>
        <begin position="77"/>
        <end position="98"/>
    </location>
</feature>
<feature type="non-terminal residue" evidence="3">
    <location>
        <position position="1"/>
    </location>
</feature>
<dbReference type="GO" id="GO:0042284">
    <property type="term" value="F:sphingolipid delta-4 desaturase activity"/>
    <property type="evidence" value="ECO:0007669"/>
    <property type="project" value="TreeGrafter"/>
</dbReference>
<protein>
    <recommendedName>
        <fullName evidence="2">Fatty acid desaturase domain-containing protein</fullName>
    </recommendedName>
</protein>
<dbReference type="InterPro" id="IPR005804">
    <property type="entry name" value="FA_desaturase_dom"/>
</dbReference>
<dbReference type="AlphaFoldDB" id="A0A0G4N4E0"/>
<dbReference type="EMBL" id="CVQH01026905">
    <property type="protein sequence ID" value="CRK41244.1"/>
    <property type="molecule type" value="Genomic_DNA"/>
</dbReference>
<evidence type="ECO:0000256" key="1">
    <source>
        <dbReference type="SAM" id="Phobius"/>
    </source>
</evidence>
<feature type="transmembrane region" description="Helical" evidence="1">
    <location>
        <begin position="110"/>
        <end position="130"/>
    </location>
</feature>
<keyword evidence="1" id="KW-1133">Transmembrane helix</keyword>
<dbReference type="GO" id="GO:0016020">
    <property type="term" value="C:membrane"/>
    <property type="evidence" value="ECO:0007669"/>
    <property type="project" value="GOC"/>
</dbReference>
<keyword evidence="1" id="KW-0812">Transmembrane</keyword>
<sequence>GYIFGATANQNLFLAIHEISHNLAFRSPLANRLIAIIANLPIGVPYSASFRPYHLTHHKSLGVDGLDTDLPTALEGIFLDSILGKAFFCTFQIFFYAVRPMTIFRIPFTWVHYLNIAVQLAFDYAVITLAGPNALLYFLL</sequence>
<evidence type="ECO:0000259" key="2">
    <source>
        <dbReference type="Pfam" id="PF00487"/>
    </source>
</evidence>
<dbReference type="Proteomes" id="UP000044602">
    <property type="component" value="Unassembled WGS sequence"/>
</dbReference>
<dbReference type="PANTHER" id="PTHR12879:SF8">
    <property type="entry name" value="SPHINGOLIPID DELTA(4)-DESATURASE DES1"/>
    <property type="match status" value="1"/>
</dbReference>
<feature type="non-terminal residue" evidence="3">
    <location>
        <position position="140"/>
    </location>
</feature>
<evidence type="ECO:0000313" key="3">
    <source>
        <dbReference type="EMBL" id="CRK41244.1"/>
    </source>
</evidence>
<gene>
    <name evidence="3" type="ORF">BN1708_016871</name>
</gene>
<name>A0A0G4N4E0_VERLO</name>
<dbReference type="Pfam" id="PF00487">
    <property type="entry name" value="FA_desaturase"/>
    <property type="match status" value="1"/>
</dbReference>
<keyword evidence="1" id="KW-0472">Membrane</keyword>
<organism evidence="3 4">
    <name type="scientific">Verticillium longisporum</name>
    <name type="common">Verticillium dahliae var. longisporum</name>
    <dbReference type="NCBI Taxonomy" id="100787"/>
    <lineage>
        <taxon>Eukaryota</taxon>
        <taxon>Fungi</taxon>
        <taxon>Dikarya</taxon>
        <taxon>Ascomycota</taxon>
        <taxon>Pezizomycotina</taxon>
        <taxon>Sordariomycetes</taxon>
        <taxon>Hypocreomycetidae</taxon>
        <taxon>Glomerellales</taxon>
        <taxon>Plectosphaerellaceae</taxon>
        <taxon>Verticillium</taxon>
    </lineage>
</organism>
<accession>A0A0G4N4E0</accession>
<feature type="domain" description="Fatty acid desaturase" evidence="2">
    <location>
        <begin position="3"/>
        <end position="138"/>
    </location>
</feature>
<dbReference type="PANTHER" id="PTHR12879">
    <property type="entry name" value="SPHINGOLIPID DELTA 4 DESATURASE/C-4 HYDROXYLASE PROTEIN DES2"/>
    <property type="match status" value="1"/>
</dbReference>
<reference evidence="3 4" key="1">
    <citation type="submission" date="2015-05" db="EMBL/GenBank/DDBJ databases">
        <authorList>
            <person name="Wang D.B."/>
            <person name="Wang M."/>
        </authorList>
    </citation>
    <scope>NUCLEOTIDE SEQUENCE [LARGE SCALE GENOMIC DNA]</scope>
    <source>
        <strain evidence="3">VL1</strain>
    </source>
</reference>
<keyword evidence="4" id="KW-1185">Reference proteome</keyword>